<name>A0A1M5YAP0_9FIRM</name>
<dbReference type="Proteomes" id="UP000183954">
    <property type="component" value="Unassembled WGS sequence"/>
</dbReference>
<dbReference type="Gene3D" id="1.10.10.1320">
    <property type="entry name" value="Anti-sigma factor, zinc-finger domain"/>
    <property type="match status" value="1"/>
</dbReference>
<reference evidence="5" key="1">
    <citation type="submission" date="2016-11" db="EMBL/GenBank/DDBJ databases">
        <authorList>
            <person name="Varghese N."/>
            <person name="Submissions S."/>
        </authorList>
    </citation>
    <scope>NUCLEOTIDE SEQUENCE [LARGE SCALE GENOMIC DNA]</scope>
    <source>
        <strain evidence="5">DSM 15449</strain>
    </source>
</reference>
<dbReference type="OrthoDB" id="9808253at2"/>
<proteinExistence type="inferred from homology"/>
<organism evidence="4 5">
    <name type="scientific">Desulfosporosinus lacus DSM 15449</name>
    <dbReference type="NCBI Taxonomy" id="1121420"/>
    <lineage>
        <taxon>Bacteria</taxon>
        <taxon>Bacillati</taxon>
        <taxon>Bacillota</taxon>
        <taxon>Clostridia</taxon>
        <taxon>Eubacteriales</taxon>
        <taxon>Desulfitobacteriaceae</taxon>
        <taxon>Desulfosporosinus</taxon>
    </lineage>
</organism>
<dbReference type="InterPro" id="IPR027383">
    <property type="entry name" value="Znf_put"/>
</dbReference>
<evidence type="ECO:0000313" key="4">
    <source>
        <dbReference type="EMBL" id="SHI09105.1"/>
    </source>
</evidence>
<feature type="domain" description="Putative zinc-finger" evidence="3">
    <location>
        <begin position="18"/>
        <end position="37"/>
    </location>
</feature>
<dbReference type="InterPro" id="IPR041916">
    <property type="entry name" value="Anti_sigma_zinc_sf"/>
</dbReference>
<dbReference type="RefSeq" id="WP_073029950.1">
    <property type="nucleotide sequence ID" value="NZ_FQXJ01000007.1"/>
</dbReference>
<evidence type="ECO:0000259" key="3">
    <source>
        <dbReference type="Pfam" id="PF13490"/>
    </source>
</evidence>
<gene>
    <name evidence="4" type="ORF">SAMN02746098_02395</name>
</gene>
<sequence>MTCYRSRDNWHSYVKYSLSEAERDEMASHLANCPECRSIVAIIQETLESLAKKQVILYPPLDIKINVMKAIDKNRYRENMVSTNPFHLFELKNWGVSMIAAGILLFALNLTTLNPGSENGQMTELHTELGKQITIPFDKMSQVANDALEKIESLRLSK</sequence>
<keyword evidence="4" id="KW-0479">Metal-binding</keyword>
<dbReference type="STRING" id="1121420.SAMN02746098_02395"/>
<evidence type="ECO:0000256" key="1">
    <source>
        <dbReference type="ARBA" id="ARBA00024353"/>
    </source>
</evidence>
<comment type="similarity">
    <text evidence="1">Belongs to the zinc-associated anti-sigma factor (ZAS) superfamily. Anti-sigma-W factor family.</text>
</comment>
<dbReference type="AlphaFoldDB" id="A0A1M5YAP0"/>
<dbReference type="EMBL" id="FQXJ01000007">
    <property type="protein sequence ID" value="SHI09105.1"/>
    <property type="molecule type" value="Genomic_DNA"/>
</dbReference>
<protein>
    <recommendedName>
        <fullName evidence="2">Anti-sigma-W factor RsiW</fullName>
    </recommendedName>
</protein>
<evidence type="ECO:0000256" key="2">
    <source>
        <dbReference type="ARBA" id="ARBA00024438"/>
    </source>
</evidence>
<keyword evidence="5" id="KW-1185">Reference proteome</keyword>
<accession>A0A1M5YAP0</accession>
<evidence type="ECO:0000313" key="5">
    <source>
        <dbReference type="Proteomes" id="UP000183954"/>
    </source>
</evidence>
<keyword evidence="4" id="KW-0862">Zinc</keyword>
<keyword evidence="4" id="KW-0863">Zinc-finger</keyword>
<dbReference type="Pfam" id="PF13490">
    <property type="entry name" value="zf-HC2"/>
    <property type="match status" value="1"/>
</dbReference>
<dbReference type="GO" id="GO:0008270">
    <property type="term" value="F:zinc ion binding"/>
    <property type="evidence" value="ECO:0007669"/>
    <property type="project" value="UniProtKB-KW"/>
</dbReference>